<dbReference type="GO" id="GO:0031460">
    <property type="term" value="P:glycine betaine transport"/>
    <property type="evidence" value="ECO:0007669"/>
    <property type="project" value="TreeGrafter"/>
</dbReference>
<keyword evidence="4 6" id="KW-1133">Transmembrane helix</keyword>
<reference evidence="7 8" key="1">
    <citation type="journal article" date="2009" name="Environ. Microbiol.">
        <title>Genome sequence of Desulfobacterium autotrophicum HRM2, a marine sulfate reducer oxidizing organic carbon completely to carbon dioxide.</title>
        <authorList>
            <person name="Strittmatter A.W."/>
            <person name="Liesegang H."/>
            <person name="Rabus R."/>
            <person name="Decker I."/>
            <person name="Amann J."/>
            <person name="Andres S."/>
            <person name="Henne A."/>
            <person name="Fricke W.F."/>
            <person name="Martinez-Arias R."/>
            <person name="Bartels D."/>
            <person name="Goesmann A."/>
            <person name="Krause L."/>
            <person name="Puehler A."/>
            <person name="Klenk H.P."/>
            <person name="Richter M."/>
            <person name="Schuler M."/>
            <person name="Gloeckner F.O."/>
            <person name="Meyerdierks A."/>
            <person name="Gottschalk G."/>
            <person name="Amann R."/>
        </authorList>
    </citation>
    <scope>NUCLEOTIDE SEQUENCE [LARGE SCALE GENOMIC DNA]</scope>
    <source>
        <strain evidence="8">ATCC 43914 / DSM 3382 / HRM2</strain>
    </source>
</reference>
<dbReference type="EMBL" id="CP001087">
    <property type="protein sequence ID" value="ACN16045.1"/>
    <property type="molecule type" value="Genomic_DNA"/>
</dbReference>
<evidence type="ECO:0000313" key="7">
    <source>
        <dbReference type="EMBL" id="ACN16045.1"/>
    </source>
</evidence>
<dbReference type="SUPFAM" id="SSF161098">
    <property type="entry name" value="MetI-like"/>
    <property type="match status" value="1"/>
</dbReference>
<keyword evidence="2" id="KW-0813">Transport</keyword>
<dbReference type="Proteomes" id="UP000000442">
    <property type="component" value="Chromosome"/>
</dbReference>
<evidence type="ECO:0000256" key="3">
    <source>
        <dbReference type="ARBA" id="ARBA00022692"/>
    </source>
</evidence>
<sequence length="111" mass="12125">MSTLRFIMENFSQVLYLTWEHIWIVGIALLIATPIGVTLGIVITKQEQLASRVLNGANILMTIPSLALFGMMLPILAIVNMGLGKVPAVIALVLYSQLPIIRNTYTAIKGC</sequence>
<name>C0QK19_DESAH</name>
<dbReference type="HOGENOM" id="CLU_046113_7_3_7"/>
<dbReference type="PANTHER" id="PTHR30177">
    <property type="entry name" value="GLYCINE BETAINE/L-PROLINE TRANSPORT SYSTEM PERMEASE PROTEIN PROW"/>
    <property type="match status" value="1"/>
</dbReference>
<dbReference type="KEGG" id="dat:HRM2_29580"/>
<proteinExistence type="predicted"/>
<dbReference type="eggNOG" id="COG1174">
    <property type="taxonomic scope" value="Bacteria"/>
</dbReference>
<protein>
    <submittedName>
        <fullName evidence="7">ABC-type glycine betaine/proline transport system, inner membrane permease protein</fullName>
    </submittedName>
</protein>
<evidence type="ECO:0000256" key="1">
    <source>
        <dbReference type="ARBA" id="ARBA00004141"/>
    </source>
</evidence>
<evidence type="ECO:0000256" key="2">
    <source>
        <dbReference type="ARBA" id="ARBA00022448"/>
    </source>
</evidence>
<evidence type="ECO:0000256" key="4">
    <source>
        <dbReference type="ARBA" id="ARBA00022989"/>
    </source>
</evidence>
<dbReference type="InterPro" id="IPR051204">
    <property type="entry name" value="ABC_transp_perm/SBD"/>
</dbReference>
<feature type="transmembrane region" description="Helical" evidence="6">
    <location>
        <begin position="22"/>
        <end position="44"/>
    </location>
</feature>
<keyword evidence="5 6" id="KW-0472">Membrane</keyword>
<keyword evidence="8" id="KW-1185">Reference proteome</keyword>
<gene>
    <name evidence="7" type="ordered locus">HRM2_29580</name>
</gene>
<feature type="transmembrane region" description="Helical" evidence="6">
    <location>
        <begin position="56"/>
        <end position="79"/>
    </location>
</feature>
<keyword evidence="3 6" id="KW-0812">Transmembrane</keyword>
<evidence type="ECO:0000256" key="5">
    <source>
        <dbReference type="ARBA" id="ARBA00023136"/>
    </source>
</evidence>
<evidence type="ECO:0000313" key="8">
    <source>
        <dbReference type="Proteomes" id="UP000000442"/>
    </source>
</evidence>
<dbReference type="InterPro" id="IPR035906">
    <property type="entry name" value="MetI-like_sf"/>
</dbReference>
<dbReference type="AlphaFoldDB" id="C0QK19"/>
<comment type="subcellular location">
    <subcellularLocation>
        <location evidence="1">Membrane</location>
        <topology evidence="1">Multi-pass membrane protein</topology>
    </subcellularLocation>
</comment>
<accession>C0QK19</accession>
<dbReference type="PANTHER" id="PTHR30177:SF4">
    <property type="entry name" value="OSMOPROTECTANT IMPORT PERMEASE PROTEIN OSMW"/>
    <property type="match status" value="1"/>
</dbReference>
<dbReference type="STRING" id="177437.HRM2_29580"/>
<evidence type="ECO:0000256" key="6">
    <source>
        <dbReference type="SAM" id="Phobius"/>
    </source>
</evidence>
<organism evidence="7 8">
    <name type="scientific">Desulforapulum autotrophicum (strain ATCC 43914 / DSM 3382 / VKM B-1955 / HRM2)</name>
    <name type="common">Desulfobacterium autotrophicum</name>
    <dbReference type="NCBI Taxonomy" id="177437"/>
    <lineage>
        <taxon>Bacteria</taxon>
        <taxon>Pseudomonadati</taxon>
        <taxon>Thermodesulfobacteriota</taxon>
        <taxon>Desulfobacteria</taxon>
        <taxon>Desulfobacterales</taxon>
        <taxon>Desulfobacteraceae</taxon>
        <taxon>Desulforapulum</taxon>
    </lineage>
</organism>
<dbReference type="Gene3D" id="1.10.3720.10">
    <property type="entry name" value="MetI-like"/>
    <property type="match status" value="1"/>
</dbReference>
<dbReference type="GO" id="GO:0016020">
    <property type="term" value="C:membrane"/>
    <property type="evidence" value="ECO:0007669"/>
    <property type="project" value="UniProtKB-SubCell"/>
</dbReference>